<feature type="domain" description="Thymidylate synthase/dCMP hydroxymethylase" evidence="4">
    <location>
        <begin position="8"/>
        <end position="228"/>
    </location>
</feature>
<dbReference type="GO" id="GO:0005737">
    <property type="term" value="C:cytoplasm"/>
    <property type="evidence" value="ECO:0007669"/>
    <property type="project" value="InterPro"/>
</dbReference>
<dbReference type="GeneID" id="35118602"/>
<reference evidence="5 6" key="1">
    <citation type="submission" date="2016-10" db="EMBL/GenBank/DDBJ databases">
        <authorList>
            <person name="Varghese N."/>
        </authorList>
    </citation>
    <scope>NUCLEOTIDE SEQUENCE [LARGE SCALE GENOMIC DNA]</scope>
    <source>
        <strain evidence="5 6">KB11</strain>
    </source>
</reference>
<dbReference type="InterPro" id="IPR014620">
    <property type="entry name" value="Thymidylate_synthase_arc"/>
</dbReference>
<evidence type="ECO:0000256" key="1">
    <source>
        <dbReference type="ARBA" id="ARBA00022490"/>
    </source>
</evidence>
<dbReference type="InterPro" id="IPR036926">
    <property type="entry name" value="Thymidate_synth/dCMP_Mease_sf"/>
</dbReference>
<dbReference type="SUPFAM" id="SSF55831">
    <property type="entry name" value="Thymidylate synthase/dCMP hydroxymethylase"/>
    <property type="match status" value="1"/>
</dbReference>
<dbReference type="Proteomes" id="UP000232133">
    <property type="component" value="Chromosome"/>
</dbReference>
<keyword evidence="2" id="KW-0808">Transferase</keyword>
<dbReference type="Gene3D" id="3.30.572.10">
    <property type="entry name" value="Thymidylate synthase/dCMP hydroxymethylase domain"/>
    <property type="match status" value="1"/>
</dbReference>
<dbReference type="PIRSF" id="PIRSF036752">
    <property type="entry name" value="TSase_MJ051"/>
    <property type="match status" value="1"/>
</dbReference>
<proteinExistence type="predicted"/>
<dbReference type="EMBL" id="CP017803">
    <property type="protein sequence ID" value="ATZ59721.1"/>
    <property type="molecule type" value="Genomic_DNA"/>
</dbReference>
<dbReference type="AlphaFoldDB" id="A0A2H4U6I7"/>
<dbReference type="GO" id="GO:0004799">
    <property type="term" value="F:thymidylate synthase activity"/>
    <property type="evidence" value="ECO:0007669"/>
    <property type="project" value="InterPro"/>
</dbReference>
<name>A0A2H4U6I7_METSM</name>
<keyword evidence="1" id="KW-0963">Cytoplasm</keyword>
<evidence type="ECO:0000259" key="4">
    <source>
        <dbReference type="Pfam" id="PF00303"/>
    </source>
</evidence>
<organism evidence="5 6">
    <name type="scientific">Methanobrevibacter smithii</name>
    <dbReference type="NCBI Taxonomy" id="2173"/>
    <lineage>
        <taxon>Archaea</taxon>
        <taxon>Methanobacteriati</taxon>
        <taxon>Methanobacteriota</taxon>
        <taxon>Methanomada group</taxon>
        <taxon>Methanobacteria</taxon>
        <taxon>Methanobacteriales</taxon>
        <taxon>Methanobacteriaceae</taxon>
        <taxon>Methanobrevibacter</taxon>
    </lineage>
</organism>
<accession>A0A2H4U6I7</accession>
<evidence type="ECO:0000313" key="6">
    <source>
        <dbReference type="Proteomes" id="UP000232133"/>
    </source>
</evidence>
<dbReference type="Pfam" id="PF00303">
    <property type="entry name" value="Thymidylat_synt"/>
    <property type="match status" value="1"/>
</dbReference>
<sequence length="232" mass="26946">MLSINQCYLDFVKKILNQGKETYKDSNHHLKESLGNFYVIDDPLNLKFVAKYQHMTTDMMLNEIKSGKYDIEGCPIKSDALYEYVKSFENSDDQGFVYTYPNRILAHFDVDQFEVMKKRMLHAIGSNRAVAVTYDPKLDQDREDIPCLQFLQCIVRNNELTIHCLFRSNDIFGAFYSNMFFIAYIGIKMKEELNKELLGEKVNFGGIHYHSTSGHIYSNDMKAAKKLIAINK</sequence>
<dbReference type="InterPro" id="IPR023451">
    <property type="entry name" value="Thymidate_synth/dCMP_Mease_dom"/>
</dbReference>
<evidence type="ECO:0000256" key="3">
    <source>
        <dbReference type="ARBA" id="ARBA00022727"/>
    </source>
</evidence>
<evidence type="ECO:0000313" key="5">
    <source>
        <dbReference type="EMBL" id="ATZ59721.1"/>
    </source>
</evidence>
<keyword evidence="3" id="KW-0545">Nucleotide biosynthesis</keyword>
<gene>
    <name evidence="5" type="ORF">BK798_04450</name>
</gene>
<protein>
    <submittedName>
        <fullName evidence="5">Thymidylate synthase</fullName>
    </submittedName>
</protein>
<dbReference type="RefSeq" id="WP_004033728.1">
    <property type="nucleotide sequence ID" value="NZ_CAABOX010000004.1"/>
</dbReference>
<evidence type="ECO:0000256" key="2">
    <source>
        <dbReference type="ARBA" id="ARBA00022679"/>
    </source>
</evidence>
<dbReference type="GO" id="GO:0006235">
    <property type="term" value="P:dTTP biosynthetic process"/>
    <property type="evidence" value="ECO:0007669"/>
    <property type="project" value="InterPro"/>
</dbReference>